<evidence type="ECO:0000256" key="2">
    <source>
        <dbReference type="ARBA" id="ARBA00022705"/>
    </source>
</evidence>
<dbReference type="PROSITE" id="PS50935">
    <property type="entry name" value="SSB"/>
    <property type="match status" value="1"/>
</dbReference>
<comment type="function">
    <text evidence="4">Involved in the restart of stalled replication forks, which reloads the replicative helicase on sites other than the origin of replication; the PriA-PriB pathway is the major replication restart pathway. During primosome assembly it facilitates complex formation between PriA and DnaT on DNA; stabilizes PriA on DNA. Stimulates the DNA unwinding activity of PriA helicase.</text>
</comment>
<dbReference type="HAMAP" id="MF_00720">
    <property type="entry name" value="PriB"/>
    <property type="match status" value="1"/>
</dbReference>
<dbReference type="Gene3D" id="2.40.50.140">
    <property type="entry name" value="Nucleic acid-binding proteins"/>
    <property type="match status" value="1"/>
</dbReference>
<dbReference type="NCBIfam" id="TIGR04418">
    <property type="entry name" value="PriB_gamma"/>
    <property type="match status" value="1"/>
</dbReference>
<name>A0ABM6JQH2_9GAMM</name>
<protein>
    <recommendedName>
        <fullName evidence="4">Replication restart protein PriB</fullName>
    </recommendedName>
</protein>
<evidence type="ECO:0000313" key="6">
    <source>
        <dbReference type="Proteomes" id="UP000191820"/>
    </source>
</evidence>
<dbReference type="PIRSF" id="PIRSF003135">
    <property type="entry name" value="Primosomal_n"/>
    <property type="match status" value="1"/>
</dbReference>
<evidence type="ECO:0000256" key="1">
    <source>
        <dbReference type="ARBA" id="ARBA00022515"/>
    </source>
</evidence>
<dbReference type="InterPro" id="IPR012340">
    <property type="entry name" value="NA-bd_OB-fold"/>
</dbReference>
<proteinExistence type="inferred from homology"/>
<sequence length="100" mass="11392">MINHLVLAGTITRSKRFESPSGIPHKVITLEHKTQRYEDQMLRNVYCLIQVILSGQRFNSVTEELKAGVQVQVEGFISMQQGRNGQNKLVMHAENVELKT</sequence>
<dbReference type="Proteomes" id="UP000191820">
    <property type="component" value="Chromosome"/>
</dbReference>
<organism evidence="5 6">
    <name type="scientific">Shewanella japonica</name>
    <dbReference type="NCBI Taxonomy" id="93973"/>
    <lineage>
        <taxon>Bacteria</taxon>
        <taxon>Pseudomonadati</taxon>
        <taxon>Pseudomonadota</taxon>
        <taxon>Gammaproteobacteria</taxon>
        <taxon>Alteromonadales</taxon>
        <taxon>Shewanellaceae</taxon>
        <taxon>Shewanella</taxon>
    </lineage>
</organism>
<evidence type="ECO:0000256" key="4">
    <source>
        <dbReference type="HAMAP-Rule" id="MF_00720"/>
    </source>
</evidence>
<dbReference type="SUPFAM" id="SSF50249">
    <property type="entry name" value="Nucleic acid-binding proteins"/>
    <property type="match status" value="1"/>
</dbReference>
<accession>A0ABM6JQH2</accession>
<dbReference type="InterPro" id="IPR000424">
    <property type="entry name" value="Primosome_PriB/ssb"/>
</dbReference>
<reference evidence="5 6" key="1">
    <citation type="submission" date="2017-03" db="EMBL/GenBank/DDBJ databases">
        <title>Genome sequencing of Shewanella japonica KCTC 22435.</title>
        <authorList>
            <person name="Kim K.M."/>
        </authorList>
    </citation>
    <scope>NUCLEOTIDE SEQUENCE [LARGE SCALE GENOMIC DNA]</scope>
    <source>
        <strain evidence="5 6">KCTC 22435</strain>
    </source>
</reference>
<dbReference type="Pfam" id="PF22657">
    <property type="entry name" value="SSB_1"/>
    <property type="match status" value="1"/>
</dbReference>
<keyword evidence="3 4" id="KW-0238">DNA-binding</keyword>
<keyword evidence="2 4" id="KW-0235">DNA replication</keyword>
<comment type="similarity">
    <text evidence="4">Belongs to the PriB family.</text>
</comment>
<evidence type="ECO:0000256" key="3">
    <source>
        <dbReference type="ARBA" id="ARBA00023125"/>
    </source>
</evidence>
<dbReference type="RefSeq" id="WP_055023455.1">
    <property type="nucleotide sequence ID" value="NZ_CANMJJ010000028.1"/>
</dbReference>
<keyword evidence="1 4" id="KW-0639">Primosome</keyword>
<evidence type="ECO:0000313" key="5">
    <source>
        <dbReference type="EMBL" id="ARD23860.1"/>
    </source>
</evidence>
<dbReference type="InterPro" id="IPR023646">
    <property type="entry name" value="Prisomal_replication_PriB"/>
</dbReference>
<comment type="subunit">
    <text evidence="4">Homodimer. Interacts with PriA and DnaT. Component of the replication restart primosome. Primosome assembly occurs via a 'hand-off' mechanism. PriA binds to replication forks, subsequently PriB then DnaT bind; DnaT then displaces ssDNA to generate the helicase loading substrate.</text>
</comment>
<gene>
    <name evidence="4" type="primary">priB</name>
    <name evidence="5" type="ORF">SJ2017_3612</name>
</gene>
<dbReference type="EMBL" id="CP020472">
    <property type="protein sequence ID" value="ARD23860.1"/>
    <property type="molecule type" value="Genomic_DNA"/>
</dbReference>
<keyword evidence="6" id="KW-1185">Reference proteome</keyword>